<dbReference type="AlphaFoldDB" id="A0A1N6YG89"/>
<protein>
    <submittedName>
        <fullName evidence="6">Transcriptional regulator, TetR family</fullName>
    </submittedName>
</protein>
<keyword evidence="3" id="KW-0804">Transcription</keyword>
<dbReference type="PANTHER" id="PTHR30055">
    <property type="entry name" value="HTH-TYPE TRANSCRIPTIONAL REGULATOR RUTR"/>
    <property type="match status" value="1"/>
</dbReference>
<dbReference type="OrthoDB" id="9796019at2"/>
<evidence type="ECO:0000256" key="4">
    <source>
        <dbReference type="PROSITE-ProRule" id="PRU00335"/>
    </source>
</evidence>
<dbReference type="GO" id="GO:0003700">
    <property type="term" value="F:DNA-binding transcription factor activity"/>
    <property type="evidence" value="ECO:0007669"/>
    <property type="project" value="TreeGrafter"/>
</dbReference>
<dbReference type="PRINTS" id="PR00455">
    <property type="entry name" value="HTHTETR"/>
</dbReference>
<dbReference type="EMBL" id="FTNI01000006">
    <property type="protein sequence ID" value="SIR13563.1"/>
    <property type="molecule type" value="Genomic_DNA"/>
</dbReference>
<keyword evidence="1" id="KW-0805">Transcription regulation</keyword>
<dbReference type="PROSITE" id="PS50977">
    <property type="entry name" value="HTH_TETR_2"/>
    <property type="match status" value="1"/>
</dbReference>
<accession>A0A1N6YG89</accession>
<dbReference type="RefSeq" id="WP_076434423.1">
    <property type="nucleotide sequence ID" value="NZ_CP192071.1"/>
</dbReference>
<reference evidence="7" key="1">
    <citation type="submission" date="2017-01" db="EMBL/GenBank/DDBJ databases">
        <authorList>
            <person name="Varghese N."/>
            <person name="Submissions S."/>
        </authorList>
    </citation>
    <scope>NUCLEOTIDE SEQUENCE [LARGE SCALE GENOMIC DNA]</scope>
    <source>
        <strain evidence="7">ATCC 12950</strain>
    </source>
</reference>
<gene>
    <name evidence="6" type="ORF">SAMN05421833_106127</name>
</gene>
<dbReference type="InterPro" id="IPR036271">
    <property type="entry name" value="Tet_transcr_reg_TetR-rel_C_sf"/>
</dbReference>
<dbReference type="InterPro" id="IPR001647">
    <property type="entry name" value="HTH_TetR"/>
</dbReference>
<dbReference type="SUPFAM" id="SSF48498">
    <property type="entry name" value="Tetracyclin repressor-like, C-terminal domain"/>
    <property type="match status" value="1"/>
</dbReference>
<keyword evidence="7" id="KW-1185">Reference proteome</keyword>
<sequence length="188" mass="20618">MVGRPRSQQARRAILEAALRLCERDGYPNVTLKSIAEEAGTGRQTLYRWWDTKADVLLEAMTDLVESSRAPSQADLETFLRETFALAEGVVGRVVAGLMAEAQSDPALAERLRERLIGPRRDALRAVLERMPPPPGADLDLLVDMIFGVMWYRLLNRHGPLDAALAGDVTALVARIAASPGPHGELPR</sequence>
<dbReference type="SUPFAM" id="SSF46689">
    <property type="entry name" value="Homeodomain-like"/>
    <property type="match status" value="1"/>
</dbReference>
<organism evidence="6 7">
    <name type="scientific">Microbispora rosea</name>
    <dbReference type="NCBI Taxonomy" id="58117"/>
    <lineage>
        <taxon>Bacteria</taxon>
        <taxon>Bacillati</taxon>
        <taxon>Actinomycetota</taxon>
        <taxon>Actinomycetes</taxon>
        <taxon>Streptosporangiales</taxon>
        <taxon>Streptosporangiaceae</taxon>
        <taxon>Microbispora</taxon>
    </lineage>
</organism>
<proteinExistence type="predicted"/>
<evidence type="ECO:0000256" key="3">
    <source>
        <dbReference type="ARBA" id="ARBA00023163"/>
    </source>
</evidence>
<dbReference type="GO" id="GO:0000976">
    <property type="term" value="F:transcription cis-regulatory region binding"/>
    <property type="evidence" value="ECO:0007669"/>
    <property type="project" value="TreeGrafter"/>
</dbReference>
<dbReference type="STRING" id="58117.SAMN05421833_106127"/>
<evidence type="ECO:0000256" key="1">
    <source>
        <dbReference type="ARBA" id="ARBA00023015"/>
    </source>
</evidence>
<evidence type="ECO:0000313" key="6">
    <source>
        <dbReference type="EMBL" id="SIR13563.1"/>
    </source>
</evidence>
<feature type="DNA-binding region" description="H-T-H motif" evidence="4">
    <location>
        <begin position="31"/>
        <end position="50"/>
    </location>
</feature>
<dbReference type="Gene3D" id="1.10.10.60">
    <property type="entry name" value="Homeodomain-like"/>
    <property type="match status" value="1"/>
</dbReference>
<evidence type="ECO:0000313" key="7">
    <source>
        <dbReference type="Proteomes" id="UP000186096"/>
    </source>
</evidence>
<dbReference type="Pfam" id="PF00440">
    <property type="entry name" value="TetR_N"/>
    <property type="match status" value="1"/>
</dbReference>
<dbReference type="Pfam" id="PF16859">
    <property type="entry name" value="TetR_C_11"/>
    <property type="match status" value="1"/>
</dbReference>
<dbReference type="PANTHER" id="PTHR30055:SF148">
    <property type="entry name" value="TETR-FAMILY TRANSCRIPTIONAL REGULATOR"/>
    <property type="match status" value="1"/>
</dbReference>
<dbReference type="InterPro" id="IPR009057">
    <property type="entry name" value="Homeodomain-like_sf"/>
</dbReference>
<dbReference type="Proteomes" id="UP000186096">
    <property type="component" value="Unassembled WGS sequence"/>
</dbReference>
<evidence type="ECO:0000259" key="5">
    <source>
        <dbReference type="PROSITE" id="PS50977"/>
    </source>
</evidence>
<dbReference type="InterPro" id="IPR011075">
    <property type="entry name" value="TetR_C"/>
</dbReference>
<keyword evidence="2 4" id="KW-0238">DNA-binding</keyword>
<evidence type="ECO:0000256" key="2">
    <source>
        <dbReference type="ARBA" id="ARBA00023125"/>
    </source>
</evidence>
<dbReference type="Gene3D" id="1.10.357.10">
    <property type="entry name" value="Tetracycline Repressor, domain 2"/>
    <property type="match status" value="1"/>
</dbReference>
<feature type="domain" description="HTH tetR-type" evidence="5">
    <location>
        <begin position="8"/>
        <end position="68"/>
    </location>
</feature>
<dbReference type="InterPro" id="IPR050109">
    <property type="entry name" value="HTH-type_TetR-like_transc_reg"/>
</dbReference>
<name>A0A1N6YG89_9ACTN</name>